<proteinExistence type="inferred from homology"/>
<evidence type="ECO:0000256" key="3">
    <source>
        <dbReference type="SAM" id="MobiDB-lite"/>
    </source>
</evidence>
<feature type="region of interest" description="Disordered" evidence="3">
    <location>
        <begin position="217"/>
        <end position="236"/>
    </location>
</feature>
<protein>
    <submittedName>
        <fullName evidence="5">Dapper homolog 2</fullName>
    </submittedName>
</protein>
<dbReference type="RefSeq" id="XP_030628146.1">
    <property type="nucleotide sequence ID" value="XM_030772286.1"/>
</dbReference>
<evidence type="ECO:0000256" key="2">
    <source>
        <dbReference type="ARBA" id="ARBA00023054"/>
    </source>
</evidence>
<comment type="similarity">
    <text evidence="1">Belongs to the dapper family.</text>
</comment>
<dbReference type="InParanoid" id="A0A6J2VAE0"/>
<keyword evidence="2" id="KW-0175">Coiled coil</keyword>
<dbReference type="CTD" id="168002"/>
<accession>A0A6J2VAE0</accession>
<evidence type="ECO:0000313" key="4">
    <source>
        <dbReference type="Proteomes" id="UP000504632"/>
    </source>
</evidence>
<feature type="compositionally biased region" description="Basic and acidic residues" evidence="3">
    <location>
        <begin position="570"/>
        <end position="587"/>
    </location>
</feature>
<dbReference type="InterPro" id="IPR024843">
    <property type="entry name" value="Dapper"/>
</dbReference>
<feature type="region of interest" description="Disordered" evidence="3">
    <location>
        <begin position="179"/>
        <end position="212"/>
    </location>
</feature>
<feature type="region of interest" description="Disordered" evidence="3">
    <location>
        <begin position="532"/>
        <end position="669"/>
    </location>
</feature>
<feature type="compositionally biased region" description="Polar residues" evidence="3">
    <location>
        <begin position="612"/>
        <end position="643"/>
    </location>
</feature>
<dbReference type="PANTHER" id="PTHR15919:SF13">
    <property type="entry name" value="DAPPER HOMOLOG 2"/>
    <property type="match status" value="1"/>
</dbReference>
<dbReference type="GeneID" id="115810355"/>
<evidence type="ECO:0000313" key="5">
    <source>
        <dbReference type="RefSeq" id="XP_030628146.1"/>
    </source>
</evidence>
<sequence>MMSRKVPGSGQLSATAGIDRGRVGERLHAALAGLQELHFLREKQSSMVHWALRMDRDEPVCSDRVSAAELGMSTEEQRLEATLTALKQQLTRLRRQDIGLKTHLQQLDLQISELKLDVCKASTEHLESDSRPSSGFYELSDAGSGSLSNSCTSVYSECLSSSSQTSLFLPPYPSCLPVNHTRSPPRQADVCRRRSADENTAQSDHPRGLGIRLCSSRTQAGTSNSERARQRPVSTGDLDSVLPPIFGCFKSKDVKTSTLTSNLRDPSVDPKYQSSLVSRGGTEVYHYPSPLHAVALQSPIFTLSGEAMDPVTVETQHQQESTAGHCTPCPKYEPNQTMPACYINKLLQRSASKTSLQMESSRDRAQPSTCLSRSTHPPLGRVTGMDFGKMNVAPGQGPVPPRAGLVVTQPDTGRRPPTVACCPEQTTFISTSLLEDPSPTYHTSNSTAGREHNSVRAMENFGGGVEVKEKERQSVQATQRGGEEFEELASSPKPQEKGPSQGYTSEEGRVKKGCNPQPQQIEFVHAQFVPAGSQQVKVQQADRRTKAVKLKRRSCEKPSGKTSHVKQSLKQKEREFTSKSRGERDIKLSSSGRVRARMTNGFENKKGHSHSESSLYSPLHPSNTCMQPQSQRNQSSRCTTSRRAQYPDPDYSTKLMEQGRKKHSSRKWASTSEILLPPTASTHCLKPKEAPVLRRPGMARNANVRPRSSQWGGSSFPMPRPLLQPSISSSLYFSDLNVRYPAAPLSRYPPRAESEFSEYSAECASLFHSTIAESSEGEMSDYTTNRFGDSESSQDSQTLSDSDSSLSLGEEEEYVEDEEGGLVWAEATLGPTAAGLPLQTHPRIESSACRIKASRALKKKIRRFQPDTLKVMTLV</sequence>
<feature type="region of interest" description="Disordered" evidence="3">
    <location>
        <begin position="431"/>
        <end position="515"/>
    </location>
</feature>
<dbReference type="OrthoDB" id="9950432at2759"/>
<gene>
    <name evidence="5" type="primary">dact2</name>
</gene>
<dbReference type="Pfam" id="PF15268">
    <property type="entry name" value="Dapper"/>
    <property type="match status" value="1"/>
</dbReference>
<feature type="compositionally biased region" description="Polar residues" evidence="3">
    <location>
        <begin position="366"/>
        <end position="375"/>
    </location>
</feature>
<keyword evidence="4" id="KW-1185">Reference proteome</keyword>
<feature type="region of interest" description="Disordered" evidence="3">
    <location>
        <begin position="352"/>
        <end position="381"/>
    </location>
</feature>
<dbReference type="AlphaFoldDB" id="A0A6J2VAE0"/>
<feature type="region of interest" description="Disordered" evidence="3">
    <location>
        <begin position="775"/>
        <end position="812"/>
    </location>
</feature>
<dbReference type="PANTHER" id="PTHR15919">
    <property type="entry name" value="DAPPER-RELATED"/>
    <property type="match status" value="1"/>
</dbReference>
<evidence type="ECO:0000256" key="1">
    <source>
        <dbReference type="ARBA" id="ARBA00010807"/>
    </source>
</evidence>
<organism evidence="4 5">
    <name type="scientific">Chanos chanos</name>
    <name type="common">Milkfish</name>
    <name type="synonym">Mugil chanos</name>
    <dbReference type="NCBI Taxonomy" id="29144"/>
    <lineage>
        <taxon>Eukaryota</taxon>
        <taxon>Metazoa</taxon>
        <taxon>Chordata</taxon>
        <taxon>Craniata</taxon>
        <taxon>Vertebrata</taxon>
        <taxon>Euteleostomi</taxon>
        <taxon>Actinopterygii</taxon>
        <taxon>Neopterygii</taxon>
        <taxon>Teleostei</taxon>
        <taxon>Ostariophysi</taxon>
        <taxon>Gonorynchiformes</taxon>
        <taxon>Chanidae</taxon>
        <taxon>Chanos</taxon>
    </lineage>
</organism>
<dbReference type="GO" id="GO:0005737">
    <property type="term" value="C:cytoplasm"/>
    <property type="evidence" value="ECO:0007669"/>
    <property type="project" value="TreeGrafter"/>
</dbReference>
<name>A0A6J2VAE0_CHACN</name>
<dbReference type="FunCoup" id="A0A6J2VAE0">
    <property type="interactions" value="837"/>
</dbReference>
<dbReference type="GO" id="GO:1900108">
    <property type="term" value="P:negative regulation of nodal signaling pathway"/>
    <property type="evidence" value="ECO:0007669"/>
    <property type="project" value="TreeGrafter"/>
</dbReference>
<reference evidence="5" key="1">
    <citation type="submission" date="2025-08" db="UniProtKB">
        <authorList>
            <consortium name="RefSeq"/>
        </authorList>
    </citation>
    <scope>IDENTIFICATION</scope>
</reference>
<feature type="compositionally biased region" description="Low complexity" evidence="3">
    <location>
        <begin position="790"/>
        <end position="808"/>
    </location>
</feature>
<dbReference type="Proteomes" id="UP000504632">
    <property type="component" value="Chromosome 4"/>
</dbReference>